<keyword evidence="1" id="KW-0175">Coiled coil</keyword>
<evidence type="ECO:0000256" key="1">
    <source>
        <dbReference type="SAM" id="Coils"/>
    </source>
</evidence>
<evidence type="ECO:0000313" key="3">
    <source>
        <dbReference type="EMBL" id="MDZ5480004.1"/>
    </source>
</evidence>
<dbReference type="Pfam" id="PF10544">
    <property type="entry name" value="T5orf172"/>
    <property type="match status" value="1"/>
</dbReference>
<accession>A0AAW9JJE0</accession>
<dbReference type="RefSeq" id="WP_153599193.1">
    <property type="nucleotide sequence ID" value="NZ_JAXOTW010000025.1"/>
</dbReference>
<gene>
    <name evidence="3" type="ORF">U2F49_27980</name>
</gene>
<feature type="domain" description="Bacteriophage T5 Orf172 DNA-binding" evidence="2">
    <location>
        <begin position="350"/>
        <end position="434"/>
    </location>
</feature>
<dbReference type="InterPro" id="IPR018306">
    <property type="entry name" value="Phage_T5_Orf172_DNA-bd"/>
</dbReference>
<sequence>MSDVIQGLYHRIFELELMLEIEKWERTEVEKKLNLEIEKKEEIEKLLQFDRDVTNKLDVYYVELIESMLEEAKHQKEILKEQCCKLEDKVIHLNKQLYIAEQKKESYLRSYQECFQERHILKCDVYQNNIRIKELKEKLEYCYNNNGNLSLSIRENMCDILKQVNEMCHSLKLMGRARIRRANTIVKIKNKLGEYETLFYINNRLLDPEIKGFCMKINTILNDWGDYYRGYNWSETAKAVEDQELYQIAELSNSLKYITLYKVFDSNPNPIMHIDNVYELFINKFVFLADYRLSRFRKEVEFLVENEKFENDMFIISRIYPGDIFCYENDFRNLDYNFTLMKTYKKAKILYVFGDQSTQIYKVGVTFSSLSRRFIEAEEAYRFRFPNGTFKKLKVISNNNAFKLELYVKKKFINKRHSLFQSTEWFSLQDNEVSYLLNEGYLQDEEFMKIYNYYF</sequence>
<proteinExistence type="predicted"/>
<evidence type="ECO:0000313" key="4">
    <source>
        <dbReference type="Proteomes" id="UP001292252"/>
    </source>
</evidence>
<comment type="caution">
    <text evidence="3">The sequence shown here is derived from an EMBL/GenBank/DDBJ whole genome shotgun (WGS) entry which is preliminary data.</text>
</comment>
<feature type="coiled-coil region" evidence="1">
    <location>
        <begin position="26"/>
        <end position="89"/>
    </location>
</feature>
<evidence type="ECO:0000259" key="2">
    <source>
        <dbReference type="Pfam" id="PF10544"/>
    </source>
</evidence>
<dbReference type="AlphaFoldDB" id="A0AAW9JJE0"/>
<protein>
    <submittedName>
        <fullName evidence="3">GIY-YIG nuclease family protein</fullName>
    </submittedName>
</protein>
<name>A0AAW9JJE0_BACTU</name>
<organism evidence="3 4">
    <name type="scientific">Bacillus thuringiensis</name>
    <dbReference type="NCBI Taxonomy" id="1428"/>
    <lineage>
        <taxon>Bacteria</taxon>
        <taxon>Bacillati</taxon>
        <taxon>Bacillota</taxon>
        <taxon>Bacilli</taxon>
        <taxon>Bacillales</taxon>
        <taxon>Bacillaceae</taxon>
        <taxon>Bacillus</taxon>
        <taxon>Bacillus cereus group</taxon>
    </lineage>
</organism>
<reference evidence="3" key="1">
    <citation type="submission" date="2023-12" db="EMBL/GenBank/DDBJ databases">
        <title>Genome sequence of Bacillus thuringiensis strain SS10.</title>
        <authorList>
            <person name="Rouis S."/>
        </authorList>
    </citation>
    <scope>NUCLEOTIDE SEQUENCE</scope>
    <source>
        <strain evidence="3">SS10</strain>
    </source>
</reference>
<dbReference type="Proteomes" id="UP001292252">
    <property type="component" value="Unassembled WGS sequence"/>
</dbReference>
<dbReference type="EMBL" id="JAXOTW010000025">
    <property type="protein sequence ID" value="MDZ5480004.1"/>
    <property type="molecule type" value="Genomic_DNA"/>
</dbReference>